<name>A0A2P2J0G0_RHIMU</name>
<accession>A0A2P2J0G0</accession>
<reference evidence="1" key="1">
    <citation type="submission" date="2018-02" db="EMBL/GenBank/DDBJ databases">
        <title>Rhizophora mucronata_Transcriptome.</title>
        <authorList>
            <person name="Meera S.P."/>
            <person name="Sreeshan A."/>
            <person name="Augustine A."/>
        </authorList>
    </citation>
    <scope>NUCLEOTIDE SEQUENCE</scope>
    <source>
        <tissue evidence="1">Leaf</tissue>
    </source>
</reference>
<organism evidence="1">
    <name type="scientific">Rhizophora mucronata</name>
    <name type="common">Asiatic mangrove</name>
    <dbReference type="NCBI Taxonomy" id="61149"/>
    <lineage>
        <taxon>Eukaryota</taxon>
        <taxon>Viridiplantae</taxon>
        <taxon>Streptophyta</taxon>
        <taxon>Embryophyta</taxon>
        <taxon>Tracheophyta</taxon>
        <taxon>Spermatophyta</taxon>
        <taxon>Magnoliopsida</taxon>
        <taxon>eudicotyledons</taxon>
        <taxon>Gunneridae</taxon>
        <taxon>Pentapetalae</taxon>
        <taxon>rosids</taxon>
        <taxon>fabids</taxon>
        <taxon>Malpighiales</taxon>
        <taxon>Rhizophoraceae</taxon>
        <taxon>Rhizophora</taxon>
    </lineage>
</organism>
<sequence length="73" mass="8897">MSTVPCSWLIFYMPFMRVTHTHRLLPPDSSTRFLSQFSVFIKNFRKPILSPRRSDWGMEYKSWKAYDKNYKLM</sequence>
<evidence type="ECO:0000313" key="1">
    <source>
        <dbReference type="EMBL" id="MBW86956.1"/>
    </source>
</evidence>
<protein>
    <submittedName>
        <fullName evidence="1">Uncharacterized protein</fullName>
    </submittedName>
</protein>
<proteinExistence type="predicted"/>
<dbReference type="EMBL" id="GGEC01006473">
    <property type="protein sequence ID" value="MBW86956.1"/>
    <property type="molecule type" value="Transcribed_RNA"/>
</dbReference>
<dbReference type="AlphaFoldDB" id="A0A2P2J0G0"/>